<organism evidence="6 7">
    <name type="scientific">Streptomyces daqingensis</name>
    <dbReference type="NCBI Taxonomy" id="1472640"/>
    <lineage>
        <taxon>Bacteria</taxon>
        <taxon>Bacillati</taxon>
        <taxon>Actinomycetota</taxon>
        <taxon>Actinomycetes</taxon>
        <taxon>Kitasatosporales</taxon>
        <taxon>Streptomycetaceae</taxon>
        <taxon>Streptomyces</taxon>
    </lineage>
</organism>
<protein>
    <submittedName>
        <fullName evidence="6">TetR family transcriptional regulator</fullName>
    </submittedName>
</protein>
<dbReference type="PANTHER" id="PTHR30055">
    <property type="entry name" value="HTH-TYPE TRANSCRIPTIONAL REGULATOR RUTR"/>
    <property type="match status" value="1"/>
</dbReference>
<evidence type="ECO:0000256" key="3">
    <source>
        <dbReference type="ARBA" id="ARBA00023163"/>
    </source>
</evidence>
<dbReference type="RefSeq" id="WP_189035396.1">
    <property type="nucleotide sequence ID" value="NZ_BMMP01000002.1"/>
</dbReference>
<evidence type="ECO:0000259" key="5">
    <source>
        <dbReference type="PROSITE" id="PS50977"/>
    </source>
</evidence>
<dbReference type="Pfam" id="PF00440">
    <property type="entry name" value="TetR_N"/>
    <property type="match status" value="1"/>
</dbReference>
<dbReference type="PROSITE" id="PS50977">
    <property type="entry name" value="HTH_TETR_2"/>
    <property type="match status" value="1"/>
</dbReference>
<evidence type="ECO:0000313" key="7">
    <source>
        <dbReference type="Proteomes" id="UP000631535"/>
    </source>
</evidence>
<evidence type="ECO:0000256" key="4">
    <source>
        <dbReference type="PROSITE-ProRule" id="PRU00335"/>
    </source>
</evidence>
<evidence type="ECO:0000256" key="1">
    <source>
        <dbReference type="ARBA" id="ARBA00023015"/>
    </source>
</evidence>
<dbReference type="Gene3D" id="1.10.357.10">
    <property type="entry name" value="Tetracycline Repressor, domain 2"/>
    <property type="match status" value="1"/>
</dbReference>
<keyword evidence="7" id="KW-1185">Reference proteome</keyword>
<sequence length="212" mass="22803">MVKQERAARTRQLLLQAAAEVFVREGYARASLSTISARAGVSNGALHFHFETKNLLAEAVEECAAATLRRIAVAANEAPGSALQRLIDATHRLMAALHQDVVVRAGFELCAAAGRRGGGPDLRREWQDRVVKLLAEAERKGDLAEGVTAADAAMAVVTSTVGFEMLGSRDRAWVAPETVARFWELLLPRLSRPEVLGELSTRCADVVGPPPV</sequence>
<comment type="caution">
    <text evidence="6">The sequence shown here is derived from an EMBL/GenBank/DDBJ whole genome shotgun (WGS) entry which is preliminary data.</text>
</comment>
<proteinExistence type="predicted"/>
<dbReference type="PRINTS" id="PR00455">
    <property type="entry name" value="HTHTETR"/>
</dbReference>
<dbReference type="InterPro" id="IPR036271">
    <property type="entry name" value="Tet_transcr_reg_TetR-rel_C_sf"/>
</dbReference>
<dbReference type="InterPro" id="IPR023772">
    <property type="entry name" value="DNA-bd_HTH_TetR-type_CS"/>
</dbReference>
<dbReference type="SUPFAM" id="SSF48498">
    <property type="entry name" value="Tetracyclin repressor-like, C-terminal domain"/>
    <property type="match status" value="1"/>
</dbReference>
<keyword evidence="2 4" id="KW-0238">DNA-binding</keyword>
<evidence type="ECO:0000256" key="2">
    <source>
        <dbReference type="ARBA" id="ARBA00023125"/>
    </source>
</evidence>
<reference evidence="7" key="1">
    <citation type="journal article" date="2019" name="Int. J. Syst. Evol. Microbiol.">
        <title>The Global Catalogue of Microorganisms (GCM) 10K type strain sequencing project: providing services to taxonomists for standard genome sequencing and annotation.</title>
        <authorList>
            <consortium name="The Broad Institute Genomics Platform"/>
            <consortium name="The Broad Institute Genome Sequencing Center for Infectious Disease"/>
            <person name="Wu L."/>
            <person name="Ma J."/>
        </authorList>
    </citation>
    <scope>NUCLEOTIDE SEQUENCE [LARGE SCALE GENOMIC DNA]</scope>
    <source>
        <strain evidence="7">CGMCC 4.7178</strain>
    </source>
</reference>
<dbReference type="PROSITE" id="PS01081">
    <property type="entry name" value="HTH_TETR_1"/>
    <property type="match status" value="1"/>
</dbReference>
<dbReference type="SUPFAM" id="SSF46689">
    <property type="entry name" value="Homeodomain-like"/>
    <property type="match status" value="1"/>
</dbReference>
<dbReference type="Proteomes" id="UP000631535">
    <property type="component" value="Unassembled WGS sequence"/>
</dbReference>
<dbReference type="InterPro" id="IPR009057">
    <property type="entry name" value="Homeodomain-like_sf"/>
</dbReference>
<dbReference type="InterPro" id="IPR047923">
    <property type="entry name" value="ArpA-like"/>
</dbReference>
<dbReference type="InterPro" id="IPR050109">
    <property type="entry name" value="HTH-type_TetR-like_transc_reg"/>
</dbReference>
<dbReference type="PANTHER" id="PTHR30055:SF234">
    <property type="entry name" value="HTH-TYPE TRANSCRIPTIONAL REGULATOR BETI"/>
    <property type="match status" value="1"/>
</dbReference>
<keyword evidence="1" id="KW-0805">Transcription regulation</keyword>
<evidence type="ECO:0000313" key="6">
    <source>
        <dbReference type="EMBL" id="GGO42998.1"/>
    </source>
</evidence>
<name>A0ABQ2LTT3_9ACTN</name>
<dbReference type="InterPro" id="IPR001647">
    <property type="entry name" value="HTH_TetR"/>
</dbReference>
<dbReference type="NCBIfam" id="NF041196">
    <property type="entry name" value="ScbR_bind_reg"/>
    <property type="match status" value="1"/>
</dbReference>
<gene>
    <name evidence="6" type="ORF">GCM10012287_05100</name>
</gene>
<feature type="DNA-binding region" description="H-T-H motif" evidence="4">
    <location>
        <begin position="31"/>
        <end position="50"/>
    </location>
</feature>
<feature type="domain" description="HTH tetR-type" evidence="5">
    <location>
        <begin position="8"/>
        <end position="68"/>
    </location>
</feature>
<dbReference type="EMBL" id="BMMP01000002">
    <property type="protein sequence ID" value="GGO42998.1"/>
    <property type="molecule type" value="Genomic_DNA"/>
</dbReference>
<keyword evidence="3" id="KW-0804">Transcription</keyword>
<accession>A0ABQ2LTT3</accession>